<dbReference type="EMBL" id="KK469650">
    <property type="protein sequence ID" value="KFQ56774.1"/>
    <property type="molecule type" value="Genomic_DNA"/>
</dbReference>
<dbReference type="GO" id="GO:0007346">
    <property type="term" value="P:regulation of mitotic cell cycle"/>
    <property type="evidence" value="ECO:0007669"/>
    <property type="project" value="TreeGrafter"/>
</dbReference>
<name>A0A091SDV9_PELCR</name>
<evidence type="ECO:0000256" key="2">
    <source>
        <dbReference type="ARBA" id="ARBA00022490"/>
    </source>
</evidence>
<feature type="coiled-coil region" evidence="7">
    <location>
        <begin position="663"/>
        <end position="756"/>
    </location>
</feature>
<keyword evidence="3" id="KW-0677">Repeat</keyword>
<dbReference type="GO" id="GO:0032757">
    <property type="term" value="P:positive regulation of interleukin-8 production"/>
    <property type="evidence" value="ECO:0007669"/>
    <property type="project" value="TreeGrafter"/>
</dbReference>
<feature type="domain" description="PH" evidence="9">
    <location>
        <begin position="170"/>
        <end position="266"/>
    </location>
</feature>
<dbReference type="GO" id="GO:0042169">
    <property type="term" value="F:SH2 domain binding"/>
    <property type="evidence" value="ECO:0007669"/>
    <property type="project" value="TreeGrafter"/>
</dbReference>
<keyword evidence="2" id="KW-0963">Cytoplasm</keyword>
<dbReference type="PROSITE" id="PS50003">
    <property type="entry name" value="PH_DOMAIN"/>
    <property type="match status" value="2"/>
</dbReference>
<evidence type="ECO:0000256" key="3">
    <source>
        <dbReference type="ARBA" id="ARBA00022737"/>
    </source>
</evidence>
<proteinExistence type="predicted"/>
<comment type="subcellular location">
    <subcellularLocation>
        <location evidence="1">Cytoplasm</location>
    </subcellularLocation>
</comment>
<evidence type="ECO:0000313" key="10">
    <source>
        <dbReference type="EMBL" id="KFQ56774.1"/>
    </source>
</evidence>
<feature type="region of interest" description="Disordered" evidence="8">
    <location>
        <begin position="550"/>
        <end position="610"/>
    </location>
</feature>
<dbReference type="GO" id="GO:0005829">
    <property type="term" value="C:cytosol"/>
    <property type="evidence" value="ECO:0007669"/>
    <property type="project" value="TreeGrafter"/>
</dbReference>
<dbReference type="SUPFAM" id="SSF50729">
    <property type="entry name" value="PH domain-like"/>
    <property type="match status" value="2"/>
</dbReference>
<dbReference type="PANTHER" id="PTHR14338:SF4">
    <property type="entry name" value="ACTIN FILAMENT-ASSOCIATED PROTEIN 1-LIKE 2"/>
    <property type="match status" value="1"/>
</dbReference>
<feature type="non-terminal residue" evidence="10">
    <location>
        <position position="1"/>
    </location>
</feature>
<dbReference type="Pfam" id="PF00169">
    <property type="entry name" value="PH"/>
    <property type="match status" value="2"/>
</dbReference>
<dbReference type="PANTHER" id="PTHR14338">
    <property type="entry name" value="ACTIN FILAMENT-ASSOCIATED PROTEIN 1 FAMILY MEMBER"/>
    <property type="match status" value="1"/>
</dbReference>
<feature type="compositionally biased region" description="Pro residues" evidence="8">
    <location>
        <begin position="95"/>
        <end position="110"/>
    </location>
</feature>
<evidence type="ECO:0000256" key="5">
    <source>
        <dbReference type="ARBA" id="ARBA00059761"/>
    </source>
</evidence>
<feature type="region of interest" description="Disordered" evidence="8">
    <location>
        <begin position="296"/>
        <end position="322"/>
    </location>
</feature>
<evidence type="ECO:0000256" key="8">
    <source>
        <dbReference type="SAM" id="MobiDB-lite"/>
    </source>
</evidence>
<evidence type="ECO:0000313" key="11">
    <source>
        <dbReference type="Proteomes" id="UP000054150"/>
    </source>
</evidence>
<evidence type="ECO:0000256" key="6">
    <source>
        <dbReference type="ARBA" id="ARBA00072612"/>
    </source>
</evidence>
<protein>
    <recommendedName>
        <fullName evidence="6">Actin filament-associated protein 1-like 2</fullName>
    </recommendedName>
</protein>
<dbReference type="InterPro" id="IPR001849">
    <property type="entry name" value="PH_domain"/>
</dbReference>
<evidence type="ECO:0000256" key="4">
    <source>
        <dbReference type="ARBA" id="ARBA00023054"/>
    </source>
</evidence>
<evidence type="ECO:0000256" key="1">
    <source>
        <dbReference type="ARBA" id="ARBA00004496"/>
    </source>
</evidence>
<feature type="compositionally biased region" description="Acidic residues" evidence="8">
    <location>
        <begin position="118"/>
        <end position="134"/>
    </location>
</feature>
<dbReference type="AlphaFoldDB" id="A0A091SDV9"/>
<comment type="function">
    <text evidence="5">May play a role in a signaling cascade by enhancing the kinase activity of SRC. Contributes to SRC-regulated transcription activation.</text>
</comment>
<dbReference type="GO" id="GO:0045742">
    <property type="term" value="P:positive regulation of epidermal growth factor receptor signaling pathway"/>
    <property type="evidence" value="ECO:0007669"/>
    <property type="project" value="TreeGrafter"/>
</dbReference>
<feature type="domain" description="PH" evidence="9">
    <location>
        <begin position="348"/>
        <end position="442"/>
    </location>
</feature>
<dbReference type="FunFam" id="2.30.29.30:FF:000020">
    <property type="entry name" value="Actin filament-associated protein 1-like 2 isoform 1"/>
    <property type="match status" value="1"/>
</dbReference>
<feature type="compositionally biased region" description="Basic and acidic residues" evidence="8">
    <location>
        <begin position="308"/>
        <end position="317"/>
    </location>
</feature>
<dbReference type="CDD" id="cd13306">
    <property type="entry name" value="PH1_AFAP"/>
    <property type="match status" value="1"/>
</dbReference>
<feature type="compositionally biased region" description="Basic and acidic residues" evidence="8">
    <location>
        <begin position="582"/>
        <end position="604"/>
    </location>
</feature>
<dbReference type="InterPro" id="IPR030113">
    <property type="entry name" value="AFAP"/>
</dbReference>
<dbReference type="SMART" id="SM00233">
    <property type="entry name" value="PH"/>
    <property type="match status" value="2"/>
</dbReference>
<accession>A0A091SDV9</accession>
<feature type="compositionally biased region" description="Polar residues" evidence="8">
    <location>
        <begin position="76"/>
        <end position="90"/>
    </location>
</feature>
<dbReference type="GO" id="GO:0045893">
    <property type="term" value="P:positive regulation of DNA-templated transcription"/>
    <property type="evidence" value="ECO:0007669"/>
    <property type="project" value="TreeGrafter"/>
</dbReference>
<evidence type="ECO:0000259" key="9">
    <source>
        <dbReference type="PROSITE" id="PS50003"/>
    </source>
</evidence>
<dbReference type="Proteomes" id="UP000054150">
    <property type="component" value="Unassembled WGS sequence"/>
</dbReference>
<evidence type="ECO:0000256" key="7">
    <source>
        <dbReference type="SAM" id="Coils"/>
    </source>
</evidence>
<dbReference type="Gene3D" id="2.30.29.30">
    <property type="entry name" value="Pleckstrin-homology domain (PH domain)/Phosphotyrosine-binding domain (PTB)"/>
    <property type="match status" value="2"/>
</dbReference>
<feature type="non-terminal residue" evidence="10">
    <location>
        <position position="788"/>
    </location>
</feature>
<dbReference type="GO" id="GO:0032675">
    <property type="term" value="P:regulation of interleukin-6 production"/>
    <property type="evidence" value="ECO:0007669"/>
    <property type="project" value="TreeGrafter"/>
</dbReference>
<dbReference type="GO" id="GO:0017124">
    <property type="term" value="F:SH3 domain binding"/>
    <property type="evidence" value="ECO:0007669"/>
    <property type="project" value="TreeGrafter"/>
</dbReference>
<dbReference type="InterPro" id="IPR011993">
    <property type="entry name" value="PH-like_dom_sf"/>
</dbReference>
<dbReference type="GO" id="GO:0006954">
    <property type="term" value="P:inflammatory response"/>
    <property type="evidence" value="ECO:0007669"/>
    <property type="project" value="TreeGrafter"/>
</dbReference>
<keyword evidence="4 7" id="KW-0175">Coiled coil</keyword>
<dbReference type="FunFam" id="2.30.29.30:FF:000171">
    <property type="entry name" value="Actin filament-associated protein 1-like 2 isoform 1"/>
    <property type="match status" value="1"/>
</dbReference>
<reference evidence="10 11" key="1">
    <citation type="submission" date="2014-04" db="EMBL/GenBank/DDBJ databases">
        <title>Genome evolution of avian class.</title>
        <authorList>
            <person name="Zhang G."/>
            <person name="Li C."/>
        </authorList>
    </citation>
    <scope>NUCLEOTIDE SEQUENCE [LARGE SCALE GENOMIC DNA]</scope>
    <source>
        <strain evidence="10">BGI_N334</strain>
    </source>
</reference>
<organism evidence="10 11">
    <name type="scientific">Pelecanus crispus</name>
    <name type="common">Dalmatian pelican</name>
    <dbReference type="NCBI Taxonomy" id="36300"/>
    <lineage>
        <taxon>Eukaryota</taxon>
        <taxon>Metazoa</taxon>
        <taxon>Chordata</taxon>
        <taxon>Craniata</taxon>
        <taxon>Vertebrata</taxon>
        <taxon>Euteleostomi</taxon>
        <taxon>Archelosauria</taxon>
        <taxon>Archosauria</taxon>
        <taxon>Dinosauria</taxon>
        <taxon>Saurischia</taxon>
        <taxon>Theropoda</taxon>
        <taxon>Coelurosauria</taxon>
        <taxon>Aves</taxon>
        <taxon>Neognathae</taxon>
        <taxon>Neoaves</taxon>
        <taxon>Aequornithes</taxon>
        <taxon>Pelecaniformes</taxon>
        <taxon>Pelecanidae</taxon>
        <taxon>Pelecanus</taxon>
    </lineage>
</organism>
<feature type="region of interest" description="Disordered" evidence="8">
    <location>
        <begin position="74"/>
        <end position="159"/>
    </location>
</feature>
<dbReference type="CDD" id="cd13307">
    <property type="entry name" value="PH2_AFAP"/>
    <property type="match status" value="1"/>
</dbReference>
<gene>
    <name evidence="10" type="ORF">N334_14291</name>
</gene>
<keyword evidence="11" id="KW-1185">Reference proteome</keyword>
<sequence>ALEQLLTELEDFLRILDKESLSSTAVVKKSFLSDLLRVYTKSSGGDEEYIYMNKVTIHNQQGDQEKQDTALDRRNSLTNGDSGLHSSPPQKSLPDLPPLKIPETKQPPVPKLESPEGYYEEAEPYDVSLNEDGEAVSSSYESYDEEESSKGKSATHQWPSTEATIELMKDARICAFLWRKKWLGQWAKQLCVIKDTRLLCYKTSKDHNPQLDVNLLGCTVIHKEKQVRKKEHKLKIIPMNADVIVLGLQSKDQAEQWLRVIQETSGLLCEGSGEGNQYIPDSQRLSYPKVEVSERYSAASESGSSTDGHPETAETKDVKKKGTTGLKLSNLMNLGRKKSSSLDSPERSLETSSYLNVLVNSQWKSRWCQIKDGHLHFYQDKNRSKLAQQPLSLAGCEVIPEPSPDHLYSFRILHNGEERVVLEAKSSEEMGHWLGLLLSESGSKTDPEEFTYDYVDADRVSCIVSAAKNSFFLMQRKYSEPNAYIDNLPKGRMEEEELYDDVDLPDLPAGNILLLQEEVPKTESKLEGDQDRVYLDLTPVKSFLHCAGKKACQPSPLSSPSLERASNKAAAESTAETALVPKEAEPCSKATETSEQKHPEKPEPDEAPPQMPAIKIQTQQQNIAFPQPAPELPAVTVTVGSPQLVPAHRPKLPLPAVETKLGKNRTEAEVKRFTEQKEQLEKEKDEIRAQLTQLRKERRELKEMLAGSTGTGPHQTIPPFTDKVLEQRLKEIEEECKRKESQRVDLELSLVEVKENLKKAESGPVTLGTTVDTTHLENAAPRVCGGHP</sequence>